<name>A0A6J7XG98_9CAUD</name>
<organism evidence="1">
    <name type="scientific">uncultured Caudovirales phage</name>
    <dbReference type="NCBI Taxonomy" id="2100421"/>
    <lineage>
        <taxon>Viruses</taxon>
        <taxon>Duplodnaviria</taxon>
        <taxon>Heunggongvirae</taxon>
        <taxon>Uroviricota</taxon>
        <taxon>Caudoviricetes</taxon>
        <taxon>Peduoviridae</taxon>
        <taxon>Maltschvirus</taxon>
        <taxon>Maltschvirus maltsch</taxon>
    </lineage>
</organism>
<protein>
    <recommendedName>
        <fullName evidence="2">DNA transfer protein</fullName>
    </recommendedName>
</protein>
<dbReference type="EMBL" id="LR798396">
    <property type="protein sequence ID" value="CAB5228863.1"/>
    <property type="molecule type" value="Genomic_DNA"/>
</dbReference>
<sequence length="251" mass="26264">MPDPVTGVSAAASVAGGYISSRGQQSAASTQADAANRAADLQAQQYQQQLSLQEPWRQAGTNALARMQGGAFAQPAAFTYGANDYQADPGYAFRLAEGQKALDRQAAARGGLISGGALKAAQRYGQDMGSQEFGNAYNRALTGYNANVARSDTGYNRLASMAGLGQTATNQVATAGQNYATNAGNLMGQAGQATAAGQLGTGNTFNNALGTMASAYQNQNNFDRFLASQRRFDSPYENRMGVNFLSQNAYD</sequence>
<proteinExistence type="predicted"/>
<evidence type="ECO:0000313" key="1">
    <source>
        <dbReference type="EMBL" id="CAB5228863.1"/>
    </source>
</evidence>
<accession>A0A6J7XG98</accession>
<gene>
    <name evidence="1" type="ORF">UFOVP1544_41</name>
</gene>
<evidence type="ECO:0008006" key="2">
    <source>
        <dbReference type="Google" id="ProtNLM"/>
    </source>
</evidence>
<reference evidence="1" key="1">
    <citation type="submission" date="2020-05" db="EMBL/GenBank/DDBJ databases">
        <authorList>
            <person name="Chiriac C."/>
            <person name="Salcher M."/>
            <person name="Ghai R."/>
            <person name="Kavagutti S V."/>
        </authorList>
    </citation>
    <scope>NUCLEOTIDE SEQUENCE</scope>
</reference>